<reference evidence="1" key="1">
    <citation type="submission" date="2016-01" db="EMBL/GenBank/DDBJ databases">
        <title>Reference transcriptome for the parasite Schistocephalus solidus: insights into the molecular evolution of parasitism.</title>
        <authorList>
            <person name="Hebert F.O."/>
            <person name="Grambauer S."/>
            <person name="Barber I."/>
            <person name="Landry C.R."/>
            <person name="Aubin-Horth N."/>
        </authorList>
    </citation>
    <scope>NUCLEOTIDE SEQUENCE</scope>
</reference>
<sequence>MRPKLRSVSVPSDEISEFNSTGLCERSCIQAPCAYILTPSLVQLKFNIDLCSTVPTFFLGYLSLANRLFPDFDTLEVFISILTYSSFRRMLQHGNVLTYDF</sequence>
<evidence type="ECO:0000313" key="1">
    <source>
        <dbReference type="EMBL" id="JAP40827.1"/>
    </source>
</evidence>
<gene>
    <name evidence="1" type="ORF">TR113468</name>
</gene>
<protein>
    <submittedName>
        <fullName evidence="1">Uncharacterized protein</fullName>
    </submittedName>
</protein>
<organism evidence="1">
    <name type="scientific">Schistocephalus solidus</name>
    <name type="common">Tapeworm</name>
    <dbReference type="NCBI Taxonomy" id="70667"/>
    <lineage>
        <taxon>Eukaryota</taxon>
        <taxon>Metazoa</taxon>
        <taxon>Spiralia</taxon>
        <taxon>Lophotrochozoa</taxon>
        <taxon>Platyhelminthes</taxon>
        <taxon>Cestoda</taxon>
        <taxon>Eucestoda</taxon>
        <taxon>Diphyllobothriidea</taxon>
        <taxon>Diphyllobothriidae</taxon>
        <taxon>Schistocephalus</taxon>
    </lineage>
</organism>
<proteinExistence type="predicted"/>
<dbReference type="AlphaFoldDB" id="A0A0X3NTL1"/>
<name>A0A0X3NTL1_SCHSO</name>
<dbReference type="EMBL" id="GEEE01022398">
    <property type="protein sequence ID" value="JAP40827.1"/>
    <property type="molecule type" value="Transcribed_RNA"/>
</dbReference>
<dbReference type="EMBL" id="GEEE01010017">
    <property type="protein sequence ID" value="JAP53208.1"/>
    <property type="molecule type" value="Transcribed_RNA"/>
</dbReference>
<accession>A0A0X3NTL1</accession>